<evidence type="ECO:0000313" key="1">
    <source>
        <dbReference type="EMBL" id="MBU5668611.1"/>
    </source>
</evidence>
<name>A0ABS6FH79_9FIRM</name>
<proteinExistence type="predicted"/>
<dbReference type="EMBL" id="JAHLQO010000001">
    <property type="protein sequence ID" value="MBU5668611.1"/>
    <property type="molecule type" value="Genomic_DNA"/>
</dbReference>
<dbReference type="Proteomes" id="UP000783742">
    <property type="component" value="Unassembled WGS sequence"/>
</dbReference>
<gene>
    <name evidence="1" type="ORF">KQI68_02025</name>
</gene>
<protein>
    <submittedName>
        <fullName evidence="1">Uncharacterized protein</fullName>
    </submittedName>
</protein>
<reference evidence="1 2" key="1">
    <citation type="submission" date="2021-06" db="EMBL/GenBank/DDBJ databases">
        <authorList>
            <person name="Sun Q."/>
            <person name="Li D."/>
        </authorList>
    </citation>
    <scope>NUCLEOTIDE SEQUENCE [LARGE SCALE GENOMIC DNA]</scope>
    <source>
        <strain evidence="1 2">MSJ-1</strain>
    </source>
</reference>
<keyword evidence="2" id="KW-1185">Reference proteome</keyword>
<evidence type="ECO:0000313" key="2">
    <source>
        <dbReference type="Proteomes" id="UP000783742"/>
    </source>
</evidence>
<organism evidence="1 2">
    <name type="scientific">Peptoniphilus ovalis</name>
    <dbReference type="NCBI Taxonomy" id="2841503"/>
    <lineage>
        <taxon>Bacteria</taxon>
        <taxon>Bacillati</taxon>
        <taxon>Bacillota</taxon>
        <taxon>Tissierellia</taxon>
        <taxon>Tissierellales</taxon>
        <taxon>Peptoniphilaceae</taxon>
        <taxon>Peptoniphilus</taxon>
    </lineage>
</organism>
<dbReference type="RefSeq" id="WP_216548432.1">
    <property type="nucleotide sequence ID" value="NZ_JAHLQO010000001.1"/>
</dbReference>
<sequence>MNREYLIINIALGATTAERNNIILTEKEKERIKRYQEIARKADEEGSNIIFYAPDED</sequence>
<comment type="caution">
    <text evidence="1">The sequence shown here is derived from an EMBL/GenBank/DDBJ whole genome shotgun (WGS) entry which is preliminary data.</text>
</comment>
<accession>A0ABS6FH79</accession>